<protein>
    <recommendedName>
        <fullName evidence="4">DUF748 domain-containing protein</fullName>
    </recommendedName>
</protein>
<evidence type="ECO:0008006" key="4">
    <source>
        <dbReference type="Google" id="ProtNLM"/>
    </source>
</evidence>
<dbReference type="RefSeq" id="WP_139337763.1">
    <property type="nucleotide sequence ID" value="NZ_FTPP01000001.1"/>
</dbReference>
<keyword evidence="1" id="KW-1133">Transmembrane helix</keyword>
<dbReference type="Proteomes" id="UP000187181">
    <property type="component" value="Unassembled WGS sequence"/>
</dbReference>
<reference evidence="3" key="1">
    <citation type="submission" date="2017-01" db="EMBL/GenBank/DDBJ databases">
        <authorList>
            <person name="Varghese N."/>
            <person name="Submissions S."/>
        </authorList>
    </citation>
    <scope>NUCLEOTIDE SEQUENCE [LARGE SCALE GENOMIC DNA]</scope>
    <source>
        <strain evidence="3">LP100</strain>
    </source>
</reference>
<organism evidence="2 3">
    <name type="scientific">Pontibacter indicus</name>
    <dbReference type="NCBI Taxonomy" id="1317125"/>
    <lineage>
        <taxon>Bacteria</taxon>
        <taxon>Pseudomonadati</taxon>
        <taxon>Bacteroidota</taxon>
        <taxon>Cytophagia</taxon>
        <taxon>Cytophagales</taxon>
        <taxon>Hymenobacteraceae</taxon>
        <taxon>Pontibacter</taxon>
    </lineage>
</organism>
<dbReference type="OrthoDB" id="844215at2"/>
<dbReference type="AlphaFoldDB" id="A0A1R3WSI9"/>
<keyword evidence="1" id="KW-0812">Transmembrane</keyword>
<evidence type="ECO:0000313" key="2">
    <source>
        <dbReference type="EMBL" id="SIT80985.1"/>
    </source>
</evidence>
<keyword evidence="1" id="KW-0472">Membrane</keyword>
<evidence type="ECO:0000313" key="3">
    <source>
        <dbReference type="Proteomes" id="UP000187181"/>
    </source>
</evidence>
<dbReference type="EMBL" id="FTPP01000001">
    <property type="protein sequence ID" value="SIT80985.1"/>
    <property type="molecule type" value="Genomic_DNA"/>
</dbReference>
<dbReference type="STRING" id="1317125.SAMN05444128_0924"/>
<keyword evidence="3" id="KW-1185">Reference proteome</keyword>
<sequence length="567" mass="63232">MEINKLFQKWWVWLLCLLAALLLLIGILTSLYFTPWLQGELESRVKKESSGLYTLKLHGLDFSLLSGRITADSIHLIPSFKVWEQRHKAKQQDTAATKAPRTLIDLSTNKLVLTGINFIGILRGQPLELSKLQVNQPTLLITGMRKDTTESHQPLHNSVDGILKNLKITLIEVEGATLRIREGREAKADRIALEKLSIRVNDFQLDSTAFENNERAYYARGIALESGKVEFRLPDGTYKLQATALKANTEDGTLNIGNLKLIPLLDNAALARSKGQAVSTMRFDVPEVNLSGVDYKVHSRYNNLDAGNVVIKNPSISAFMDRKNFTSKGNKPLPHDFIQDLKTGLTIKKIEVQGMHVRYEELGEEAKEKGLITFEKLDATIRNVTNDKNRMSAKNPAVVEAKTRIYGKVPLTVNLKLNLLAPNGHHILQGTAGPGDLAVLNQILEPTAFMSVKEGSLQKSDFAIELNRNKASGNLNIRYQNLKVDLLTKDEDTRQSKGKKILSSVANKFVIESHNPKAGEELRAGDIEVVRAQRRSVFNYWKDCLVSGIRTAAGVENFGADLQDPNR</sequence>
<proteinExistence type="predicted"/>
<accession>A0A1R3WSI9</accession>
<evidence type="ECO:0000256" key="1">
    <source>
        <dbReference type="SAM" id="Phobius"/>
    </source>
</evidence>
<feature type="transmembrane region" description="Helical" evidence="1">
    <location>
        <begin position="12"/>
        <end position="33"/>
    </location>
</feature>
<name>A0A1R3WSI9_9BACT</name>
<gene>
    <name evidence="2" type="ORF">SAMN05444128_0924</name>
</gene>